<dbReference type="RefSeq" id="WP_185426904.1">
    <property type="nucleotide sequence ID" value="NZ_JAARRL010000024.1"/>
</dbReference>
<protein>
    <submittedName>
        <fullName evidence="1">Uncharacterized protein</fullName>
    </submittedName>
</protein>
<evidence type="ECO:0000313" key="2">
    <source>
        <dbReference type="Proteomes" id="UP000564536"/>
    </source>
</evidence>
<sequence>MDLYKLYRHNNGDKIQPIPVQPAEYIEGSSSSFFGLHFQPDTYQVLEAKIKKAIKKKRFIQHIMTYNKYVELIRASEQLNIQLYKMDFTLEPDNYDEWEDLFLKNQQNDVNRILYLLSDFYQQGVGINKMIVRINGNYQIYIYNNGVLCSKRCIWVRRFY</sequence>
<reference evidence="1 2" key="1">
    <citation type="submission" date="2020-03" db="EMBL/GenBank/DDBJ databases">
        <title>Soil Listeria distribution.</title>
        <authorList>
            <person name="Liao J."/>
            <person name="Wiedmann M."/>
        </authorList>
    </citation>
    <scope>NUCLEOTIDE SEQUENCE [LARGE SCALE GENOMIC DNA]</scope>
    <source>
        <strain evidence="1 2">FSL L7-1523</strain>
    </source>
</reference>
<evidence type="ECO:0000313" key="1">
    <source>
        <dbReference type="EMBL" id="MBC1501523.1"/>
    </source>
</evidence>
<comment type="caution">
    <text evidence="1">The sequence shown here is derived from an EMBL/GenBank/DDBJ whole genome shotgun (WGS) entry which is preliminary data.</text>
</comment>
<proteinExistence type="predicted"/>
<name>A0A841ZB69_9LIST</name>
<organism evidence="1 2">
    <name type="scientific">Listeria weihenstephanensis</name>
    <dbReference type="NCBI Taxonomy" id="1006155"/>
    <lineage>
        <taxon>Bacteria</taxon>
        <taxon>Bacillati</taxon>
        <taxon>Bacillota</taxon>
        <taxon>Bacilli</taxon>
        <taxon>Bacillales</taxon>
        <taxon>Listeriaceae</taxon>
        <taxon>Listeria</taxon>
    </lineage>
</organism>
<dbReference type="AlphaFoldDB" id="A0A841ZB69"/>
<accession>A0A841ZB69</accession>
<dbReference type="EMBL" id="JAARRL010000024">
    <property type="protein sequence ID" value="MBC1501523.1"/>
    <property type="molecule type" value="Genomic_DNA"/>
</dbReference>
<dbReference type="Proteomes" id="UP000564536">
    <property type="component" value="Unassembled WGS sequence"/>
</dbReference>
<gene>
    <name evidence="1" type="ORF">HB943_12995</name>
</gene>